<comment type="cofactor">
    <cofactor evidence="11">
        <name>Mg(2+)</name>
        <dbReference type="ChEBI" id="CHEBI:18420"/>
    </cofactor>
    <cofactor evidence="11">
        <name>Mn(2+)</name>
        <dbReference type="ChEBI" id="CHEBI:29035"/>
    </cofactor>
    <text evidence="11">Magnesium. Can also use manganese.</text>
</comment>
<keyword evidence="13" id="KW-1185">Reference proteome</keyword>
<evidence type="ECO:0000256" key="10">
    <source>
        <dbReference type="PIRNR" id="PIRNR006268"/>
    </source>
</evidence>
<dbReference type="AlphaFoldDB" id="A0A221KF71"/>
<dbReference type="InterPro" id="IPR003374">
    <property type="entry name" value="ApbE-like_sf"/>
</dbReference>
<name>A0A221KF71_VITFI</name>
<dbReference type="PANTHER" id="PTHR30040">
    <property type="entry name" value="THIAMINE BIOSYNTHESIS LIPOPROTEIN APBE"/>
    <property type="match status" value="1"/>
</dbReference>
<sequence length="306" mass="33412">MALSNFRLQFRAMGCFNDITVVADSASHAEAAMASAMAEVQRIERKFSRYRPDSELSRINASAGSGHTIACDAETHWLLDAADALHHQSDGLFDITSGVLRRAWDFQRHIQPTTAQLAALLPLIGWHRVERSAAGVRLPIAGMELDWGGLAKEYAADRAAQVLREQGLHRGYVNLGGDIAVIGPQANGTPWRIGIRHPREPGRLIASVPIAQGGLATSGDYERFFDDPQGQRHCHILNPRTGQSCRHWQSVSVVAPLCCMAGTHATIAMLKEQQGLEFLQATGHAHLVVDPLGHLISHPPRNLPHP</sequence>
<accession>A0A221KF71</accession>
<dbReference type="SUPFAM" id="SSF143631">
    <property type="entry name" value="ApbE-like"/>
    <property type="match status" value="1"/>
</dbReference>
<keyword evidence="6 10" id="KW-0274">FAD</keyword>
<evidence type="ECO:0000256" key="5">
    <source>
        <dbReference type="ARBA" id="ARBA00022723"/>
    </source>
</evidence>
<dbReference type="GO" id="GO:0016740">
    <property type="term" value="F:transferase activity"/>
    <property type="evidence" value="ECO:0007669"/>
    <property type="project" value="UniProtKB-UniRule"/>
</dbReference>
<dbReference type="Proteomes" id="UP000199729">
    <property type="component" value="Chromosome"/>
</dbReference>
<keyword evidence="5 10" id="KW-0479">Metal-binding</keyword>
<evidence type="ECO:0000256" key="8">
    <source>
        <dbReference type="ARBA" id="ARBA00031306"/>
    </source>
</evidence>
<reference evidence="12 13" key="1">
    <citation type="submission" date="2017-07" db="EMBL/GenBank/DDBJ databases">
        <title>Complete Genome Sequence of the cosmetic ferment Vitreoscilla filiformis (ATCC15551).</title>
        <authorList>
            <person name="Contreras S."/>
            <person name="Sagory-Zalkind P."/>
            <person name="Blanquart H."/>
            <person name="Iltis A."/>
            <person name="Morand S.C."/>
        </authorList>
    </citation>
    <scope>NUCLEOTIDE SEQUENCE [LARGE SCALE GENOMIC DNA]</scope>
    <source>
        <strain evidence="12 13">ATCC 15551</strain>
    </source>
</reference>
<dbReference type="InterPro" id="IPR024932">
    <property type="entry name" value="ApbE"/>
</dbReference>
<comment type="catalytic activity">
    <reaction evidence="9 10">
        <text>L-threonyl-[protein] + FAD = FMN-L-threonyl-[protein] + AMP + H(+)</text>
        <dbReference type="Rhea" id="RHEA:36847"/>
        <dbReference type="Rhea" id="RHEA-COMP:11060"/>
        <dbReference type="Rhea" id="RHEA-COMP:11061"/>
        <dbReference type="ChEBI" id="CHEBI:15378"/>
        <dbReference type="ChEBI" id="CHEBI:30013"/>
        <dbReference type="ChEBI" id="CHEBI:57692"/>
        <dbReference type="ChEBI" id="CHEBI:74257"/>
        <dbReference type="ChEBI" id="CHEBI:456215"/>
        <dbReference type="EC" id="2.7.1.180"/>
    </reaction>
</comment>
<evidence type="ECO:0000256" key="2">
    <source>
        <dbReference type="ARBA" id="ARBA00016337"/>
    </source>
</evidence>
<dbReference type="OrthoDB" id="9778595at2"/>
<dbReference type="KEGG" id="vff:VITFI_CDS1719"/>
<evidence type="ECO:0000256" key="1">
    <source>
        <dbReference type="ARBA" id="ARBA00011955"/>
    </source>
</evidence>
<dbReference type="RefSeq" id="WP_089416589.1">
    <property type="nucleotide sequence ID" value="NZ_CP022423.1"/>
</dbReference>
<evidence type="ECO:0000256" key="7">
    <source>
        <dbReference type="ARBA" id="ARBA00022842"/>
    </source>
</evidence>
<dbReference type="PANTHER" id="PTHR30040:SF2">
    <property type="entry name" value="FAD:PROTEIN FMN TRANSFERASE"/>
    <property type="match status" value="1"/>
</dbReference>
<comment type="similarity">
    <text evidence="10">Belongs to the ApbE family.</text>
</comment>
<dbReference type="GO" id="GO:0046872">
    <property type="term" value="F:metal ion binding"/>
    <property type="evidence" value="ECO:0007669"/>
    <property type="project" value="UniProtKB-UniRule"/>
</dbReference>
<dbReference type="EC" id="2.7.1.180" evidence="1 10"/>
<evidence type="ECO:0000256" key="4">
    <source>
        <dbReference type="ARBA" id="ARBA00022679"/>
    </source>
</evidence>
<gene>
    <name evidence="12" type="ORF">VITFI_CDS1719</name>
</gene>
<dbReference type="Gene3D" id="3.10.520.10">
    <property type="entry name" value="ApbE-like domains"/>
    <property type="match status" value="1"/>
</dbReference>
<evidence type="ECO:0000256" key="6">
    <source>
        <dbReference type="ARBA" id="ARBA00022827"/>
    </source>
</evidence>
<dbReference type="PIRSF" id="PIRSF006268">
    <property type="entry name" value="ApbE"/>
    <property type="match status" value="1"/>
</dbReference>
<evidence type="ECO:0000256" key="11">
    <source>
        <dbReference type="PIRSR" id="PIRSR006268-2"/>
    </source>
</evidence>
<protein>
    <recommendedName>
        <fullName evidence="2 10">FAD:protein FMN transferase</fullName>
        <ecNumber evidence="1 10">2.7.1.180</ecNumber>
    </recommendedName>
    <alternativeName>
        <fullName evidence="8 10">Flavin transferase</fullName>
    </alternativeName>
</protein>
<organism evidence="12 13">
    <name type="scientific">Vitreoscilla filiformis</name>
    <dbReference type="NCBI Taxonomy" id="63"/>
    <lineage>
        <taxon>Bacteria</taxon>
        <taxon>Pseudomonadati</taxon>
        <taxon>Pseudomonadota</taxon>
        <taxon>Betaproteobacteria</taxon>
        <taxon>Neisseriales</taxon>
        <taxon>Neisseriaceae</taxon>
        <taxon>Vitreoscilla</taxon>
    </lineage>
</organism>
<evidence type="ECO:0000256" key="9">
    <source>
        <dbReference type="ARBA" id="ARBA00048540"/>
    </source>
</evidence>
<keyword evidence="7 10" id="KW-0460">Magnesium</keyword>
<keyword evidence="3 10" id="KW-0285">Flavoprotein</keyword>
<proteinExistence type="inferred from homology"/>
<feature type="binding site" evidence="11">
    <location>
        <position position="149"/>
    </location>
    <ligand>
        <name>Mg(2+)</name>
        <dbReference type="ChEBI" id="CHEBI:18420"/>
    </ligand>
</feature>
<dbReference type="EMBL" id="CP022423">
    <property type="protein sequence ID" value="ASM77497.1"/>
    <property type="molecule type" value="Genomic_DNA"/>
</dbReference>
<feature type="binding site" evidence="11">
    <location>
        <position position="266"/>
    </location>
    <ligand>
        <name>Mg(2+)</name>
        <dbReference type="ChEBI" id="CHEBI:18420"/>
    </ligand>
</feature>
<evidence type="ECO:0000256" key="3">
    <source>
        <dbReference type="ARBA" id="ARBA00022630"/>
    </source>
</evidence>
<evidence type="ECO:0000313" key="12">
    <source>
        <dbReference type="EMBL" id="ASM77497.1"/>
    </source>
</evidence>
<dbReference type="Pfam" id="PF02424">
    <property type="entry name" value="ApbE"/>
    <property type="match status" value="1"/>
</dbReference>
<keyword evidence="4 10" id="KW-0808">Transferase</keyword>
<evidence type="ECO:0000313" key="13">
    <source>
        <dbReference type="Proteomes" id="UP000199729"/>
    </source>
</evidence>